<name>A0A098VSQ5_9MICR</name>
<feature type="chain" id="PRO_5001942003" evidence="2">
    <location>
        <begin position="28"/>
        <end position="145"/>
    </location>
</feature>
<evidence type="ECO:0000256" key="2">
    <source>
        <dbReference type="SAM" id="SignalP"/>
    </source>
</evidence>
<keyword evidence="1" id="KW-0175">Coiled coil</keyword>
<keyword evidence="4" id="KW-1185">Reference proteome</keyword>
<evidence type="ECO:0000256" key="1">
    <source>
        <dbReference type="SAM" id="Coils"/>
    </source>
</evidence>
<accession>A0A098VSQ5</accession>
<dbReference type="VEuPathDB" id="MicrosporidiaDB:DI09_229p10"/>
<dbReference type="EMBL" id="JMKJ01000143">
    <property type="protein sequence ID" value="KGG52005.1"/>
    <property type="molecule type" value="Genomic_DNA"/>
</dbReference>
<feature type="coiled-coil region" evidence="1">
    <location>
        <begin position="56"/>
        <end position="116"/>
    </location>
</feature>
<proteinExistence type="predicted"/>
<dbReference type="HOGENOM" id="CLU_1787276_0_0_1"/>
<keyword evidence="2" id="KW-0732">Signal</keyword>
<gene>
    <name evidence="3" type="ORF">DI09_229p10</name>
</gene>
<evidence type="ECO:0000313" key="3">
    <source>
        <dbReference type="EMBL" id="KGG52005.1"/>
    </source>
</evidence>
<comment type="caution">
    <text evidence="3">The sequence shown here is derived from an EMBL/GenBank/DDBJ whole genome shotgun (WGS) entry which is preliminary data.</text>
</comment>
<dbReference type="AlphaFoldDB" id="A0A098VSQ5"/>
<reference evidence="3 4" key="1">
    <citation type="submission" date="2014-04" db="EMBL/GenBank/DDBJ databases">
        <title>A new species of microsporidia sheds light on the evolution of extreme parasitism.</title>
        <authorList>
            <person name="Haag K.L."/>
            <person name="James T.Y."/>
            <person name="Larsson R."/>
            <person name="Schaer T.M."/>
            <person name="Refardt D."/>
            <person name="Pombert J.-F."/>
            <person name="Ebert D."/>
        </authorList>
    </citation>
    <scope>NUCLEOTIDE SEQUENCE [LARGE SCALE GENOMIC DNA]</scope>
    <source>
        <strain evidence="3 4">UGP3</strain>
        <tissue evidence="3">Spores</tissue>
    </source>
</reference>
<sequence length="145" mass="16323">MSTAKLLFLIAFLAILALPSLESGADATGDRLEALICIQALVAEQLELAQQIRISLRIITDEQNRLNEKLENIKLDLDAIFSQPNQLNPDQEEAMKAQLTQQVLKIQQEMKAVEALKTEQNLKFLQFEQAQESLENLQVLPNVPQ</sequence>
<dbReference type="GeneID" id="25259108"/>
<dbReference type="Proteomes" id="UP000029725">
    <property type="component" value="Unassembled WGS sequence"/>
</dbReference>
<protein>
    <submittedName>
        <fullName evidence="3">Uncharacterized protein</fullName>
    </submittedName>
</protein>
<organism evidence="3 4">
    <name type="scientific">Mitosporidium daphniae</name>
    <dbReference type="NCBI Taxonomy" id="1485682"/>
    <lineage>
        <taxon>Eukaryota</taxon>
        <taxon>Fungi</taxon>
        <taxon>Fungi incertae sedis</taxon>
        <taxon>Microsporidia</taxon>
        <taxon>Mitosporidium</taxon>
    </lineage>
</organism>
<feature type="signal peptide" evidence="2">
    <location>
        <begin position="1"/>
        <end position="27"/>
    </location>
</feature>
<evidence type="ECO:0000313" key="4">
    <source>
        <dbReference type="Proteomes" id="UP000029725"/>
    </source>
</evidence>
<dbReference type="RefSeq" id="XP_013238441.1">
    <property type="nucleotide sequence ID" value="XM_013382987.1"/>
</dbReference>